<evidence type="ECO:0000313" key="2">
    <source>
        <dbReference type="EMBL" id="MBC8745770.1"/>
    </source>
</evidence>
<accession>A0ABR7PHB3</accession>
<dbReference type="Gene3D" id="3.40.50.2000">
    <property type="entry name" value="Glycogen Phosphorylase B"/>
    <property type="match status" value="1"/>
</dbReference>
<protein>
    <submittedName>
        <fullName evidence="2">Glycosyltransferase family 9 protein</fullName>
    </submittedName>
</protein>
<dbReference type="EMBL" id="VZQQ01000002">
    <property type="protein sequence ID" value="MBC8745770.1"/>
    <property type="molecule type" value="Genomic_DNA"/>
</dbReference>
<keyword evidence="3" id="KW-1185">Reference proteome</keyword>
<sequence>MRRWRPTDWMFVDCTKELKSFDESATLVGNLDLVITVCTSVAHLSGAPGVPTRLLLDVNPRWVWMLGRDDSPWYPSMRIYRQQHHGALFKTDSQRKFGNNRTPNKKQTFD</sequence>
<dbReference type="SUPFAM" id="SSF53756">
    <property type="entry name" value="UDP-Glycosyltransferase/glycogen phosphorylase"/>
    <property type="match status" value="1"/>
</dbReference>
<evidence type="ECO:0000313" key="3">
    <source>
        <dbReference type="Proteomes" id="UP000736373"/>
    </source>
</evidence>
<dbReference type="Proteomes" id="UP000736373">
    <property type="component" value="Unassembled WGS sequence"/>
</dbReference>
<reference evidence="2 3" key="1">
    <citation type="submission" date="2019-09" db="EMBL/GenBank/DDBJ databases">
        <title>Paraburkholderia podalyriae sp. nov., A South African Podalyria-associated rhizobium.</title>
        <authorList>
            <person name="Mavima L."/>
            <person name="Beukes C.W."/>
            <person name="Palmer M."/>
            <person name="De Meyer S.E."/>
            <person name="James E.K."/>
            <person name="Maluk M."/>
            <person name="Avontuur J.R."/>
            <person name="Chan W.Y."/>
            <person name="Venter S.N."/>
            <person name="Steenkamp E.T."/>
        </authorList>
    </citation>
    <scope>NUCLEOTIDE SEQUENCE [LARGE SCALE GENOMIC DNA]</scope>
    <source>
        <strain evidence="2 3">WC7.3b</strain>
    </source>
</reference>
<organism evidence="2 3">
    <name type="scientific">Paraburkholderia podalyriae</name>
    <dbReference type="NCBI Taxonomy" id="1938811"/>
    <lineage>
        <taxon>Bacteria</taxon>
        <taxon>Pseudomonadati</taxon>
        <taxon>Pseudomonadota</taxon>
        <taxon>Betaproteobacteria</taxon>
        <taxon>Burkholderiales</taxon>
        <taxon>Burkholderiaceae</taxon>
        <taxon>Paraburkholderia</taxon>
    </lineage>
</organism>
<name>A0ABR7PHB3_9BURK</name>
<gene>
    <name evidence="2" type="ORF">F6X42_03690</name>
</gene>
<evidence type="ECO:0000256" key="1">
    <source>
        <dbReference type="SAM" id="MobiDB-lite"/>
    </source>
</evidence>
<feature type="compositionally biased region" description="Polar residues" evidence="1">
    <location>
        <begin position="96"/>
        <end position="110"/>
    </location>
</feature>
<proteinExistence type="predicted"/>
<comment type="caution">
    <text evidence="2">The sequence shown here is derived from an EMBL/GenBank/DDBJ whole genome shotgun (WGS) entry which is preliminary data.</text>
</comment>
<feature type="region of interest" description="Disordered" evidence="1">
    <location>
        <begin position="90"/>
        <end position="110"/>
    </location>
</feature>